<evidence type="ECO:0008006" key="3">
    <source>
        <dbReference type="Google" id="ProtNLM"/>
    </source>
</evidence>
<gene>
    <name evidence="1" type="ORF">A3860_04450</name>
</gene>
<dbReference type="Pfam" id="PF14125">
    <property type="entry name" value="DUF4292"/>
    <property type="match status" value="1"/>
</dbReference>
<dbReference type="STRING" id="1703345.A3860_04450"/>
<comment type="caution">
    <text evidence="1">The sequence shown here is derived from an EMBL/GenBank/DDBJ whole genome shotgun (WGS) entry which is preliminary data.</text>
</comment>
<dbReference type="PROSITE" id="PS51257">
    <property type="entry name" value="PROKAR_LIPOPROTEIN"/>
    <property type="match status" value="1"/>
</dbReference>
<protein>
    <recommendedName>
        <fullName evidence="3">Deoxyuridine 5'-triphosphate nucleotidohydrolase</fullName>
    </recommendedName>
</protein>
<evidence type="ECO:0000313" key="2">
    <source>
        <dbReference type="Proteomes" id="UP000192796"/>
    </source>
</evidence>
<dbReference type="EMBL" id="LVYD01000058">
    <property type="protein sequence ID" value="OQP60981.1"/>
    <property type="molecule type" value="Genomic_DNA"/>
</dbReference>
<reference evidence="1 2" key="1">
    <citation type="submission" date="2016-03" db="EMBL/GenBank/DDBJ databases">
        <title>Niastella vici sp. nov., isolated from farmland soil.</title>
        <authorList>
            <person name="Chen L."/>
            <person name="Wang D."/>
            <person name="Yang S."/>
            <person name="Wang G."/>
        </authorList>
    </citation>
    <scope>NUCLEOTIDE SEQUENCE [LARGE SCALE GENOMIC DNA]</scope>
    <source>
        <strain evidence="1 2">DJ57</strain>
    </source>
</reference>
<evidence type="ECO:0000313" key="1">
    <source>
        <dbReference type="EMBL" id="OQP60981.1"/>
    </source>
</evidence>
<dbReference type="Proteomes" id="UP000192796">
    <property type="component" value="Unassembled WGS sequence"/>
</dbReference>
<dbReference type="AlphaFoldDB" id="A0A1V9FRS1"/>
<dbReference type="InterPro" id="IPR025634">
    <property type="entry name" value="DUF4292"/>
</dbReference>
<name>A0A1V9FRS1_9BACT</name>
<keyword evidence="2" id="KW-1185">Reference proteome</keyword>
<organism evidence="1 2">
    <name type="scientific">Niastella vici</name>
    <dbReference type="NCBI Taxonomy" id="1703345"/>
    <lineage>
        <taxon>Bacteria</taxon>
        <taxon>Pseudomonadati</taxon>
        <taxon>Bacteroidota</taxon>
        <taxon>Chitinophagia</taxon>
        <taxon>Chitinophagales</taxon>
        <taxon>Chitinophagaceae</taxon>
        <taxon>Niastella</taxon>
    </lineage>
</organism>
<sequence length="274" mass="31680">MQYFRVICILSLAIATISSCRSTKTIQTAIAKKDTTQVMIPVVDHHRVDSIQYIKKVWDTILKNNIDFRTFSAKIKVDFEGKDGKRNDFNAFIRIKKDSIIWVNINAALGFDAFRVLITPDSVKVINKLNKTVQFRSLESLKEVTQMPLTFTDLQNLLLGNPIFLDSNINSYKKDDKSISLISMGTLFKHLLTVSKDDYTLQHSKLDDVDAIRARTADLTYGDYQYKNGIRFSAYRKITVSEKSKLDIEMEFKQFDFNVDLNFPFTIPKNYKRK</sequence>
<accession>A0A1V9FRS1</accession>
<proteinExistence type="predicted"/>
<dbReference type="Gene3D" id="2.50.20.10">
    <property type="entry name" value="Lipoprotein localisation LolA/LolB/LppX"/>
    <property type="match status" value="1"/>
</dbReference>
<dbReference type="RefSeq" id="WP_081151063.1">
    <property type="nucleotide sequence ID" value="NZ_LVYD01000058.1"/>
</dbReference>
<dbReference type="OrthoDB" id="849114at2"/>